<keyword evidence="1" id="KW-0472">Membrane</keyword>
<proteinExistence type="predicted"/>
<dbReference type="OrthoDB" id="175224at2"/>
<accession>A0A1H9MK77</accession>
<dbReference type="AlphaFoldDB" id="A0A1H9MK77"/>
<feature type="domain" description="DUF5722" evidence="2">
    <location>
        <begin position="150"/>
        <end position="538"/>
    </location>
</feature>
<dbReference type="InterPro" id="IPR043780">
    <property type="entry name" value="DUF5722"/>
</dbReference>
<keyword evidence="1" id="KW-1133">Transmembrane helix</keyword>
<organism evidence="3 4">
    <name type="scientific">Butyrivibrio fibrisolvens</name>
    <dbReference type="NCBI Taxonomy" id="831"/>
    <lineage>
        <taxon>Bacteria</taxon>
        <taxon>Bacillati</taxon>
        <taxon>Bacillota</taxon>
        <taxon>Clostridia</taxon>
        <taxon>Lachnospirales</taxon>
        <taxon>Lachnospiraceae</taxon>
        <taxon>Butyrivibrio</taxon>
    </lineage>
</organism>
<evidence type="ECO:0000313" key="4">
    <source>
        <dbReference type="Proteomes" id="UP000182584"/>
    </source>
</evidence>
<dbReference type="RefSeq" id="WP_074754355.1">
    <property type="nucleotide sequence ID" value="NZ_FOGJ01000003.1"/>
</dbReference>
<dbReference type="Pfam" id="PF18989">
    <property type="entry name" value="DUF5722"/>
    <property type="match status" value="1"/>
</dbReference>
<dbReference type="EMBL" id="FOGJ01000003">
    <property type="protein sequence ID" value="SER23855.1"/>
    <property type="molecule type" value="Genomic_DNA"/>
</dbReference>
<dbReference type="SUPFAM" id="SSF51445">
    <property type="entry name" value="(Trans)glycosidases"/>
    <property type="match status" value="1"/>
</dbReference>
<reference evidence="3 4" key="1">
    <citation type="submission" date="2016-10" db="EMBL/GenBank/DDBJ databases">
        <authorList>
            <person name="de Groot N.N."/>
        </authorList>
    </citation>
    <scope>NUCLEOTIDE SEQUENCE [LARGE SCALE GENOMIC DNA]</scope>
    <source>
        <strain evidence="3 4">AR40</strain>
    </source>
</reference>
<gene>
    <name evidence="3" type="ORF">SAMN04487884_103130</name>
</gene>
<dbReference type="InterPro" id="IPR017853">
    <property type="entry name" value="GH"/>
</dbReference>
<sequence>MNKKSRNTIIGSIVVAMLAVIAAVVVSGISFWNSSVDSEAAGRPVKIDSVTIVGSDVVAQISCSSIPSSDDGVFYLYGDEVYEDGATGKVVATTKTAKSATLTFPLNLNSEDSNLSRKFLVVVKQGGNLVQVSDEHYITNPEAVATYTSIRNDHGIKGLLADLEMDDVYELSELGLQQVIYNFDLGTVCGLTDDPAYPTIEYTYDGTTYYFNGHTVTSYDTLISQWNNMGLQVTMVILNSDDVQSPYTADLMHPDSRDGHECPGYAFNTAEEGGTKHLKAIAAFLGERYSGMTGHGQVDNWCIGNEVNARTEWYYLQSDDLDTNVNAYVKAFRIFYNGIKSMNGSANIYNSIDQEWNRKSNPGCFLSKAYLDTFNYYMNREGNINWGLSFHPYNSPLFDPYAWKGQSQYVSRNIKTPYITMQNIDVLIDYMHQADFLAPDGSVRSISLAEQGYTSSFGEDYQSASLVYSYLMAASYPDIDAFLLFRQTDNAHEMESNLALGLNNLDGTHKPAYYFYQAMGAANQQEYIDKASNIIGMDVQYLVDNRILLTRSGWSLND</sequence>
<keyword evidence="1" id="KW-0812">Transmembrane</keyword>
<name>A0A1H9MK77_BUTFI</name>
<evidence type="ECO:0000259" key="2">
    <source>
        <dbReference type="Pfam" id="PF18989"/>
    </source>
</evidence>
<dbReference type="eggNOG" id="ENOG502Z89I">
    <property type="taxonomic scope" value="Bacteria"/>
</dbReference>
<dbReference type="Proteomes" id="UP000182584">
    <property type="component" value="Unassembled WGS sequence"/>
</dbReference>
<protein>
    <recommendedName>
        <fullName evidence="2">DUF5722 domain-containing protein</fullName>
    </recommendedName>
</protein>
<feature type="transmembrane region" description="Helical" evidence="1">
    <location>
        <begin position="12"/>
        <end position="32"/>
    </location>
</feature>
<evidence type="ECO:0000256" key="1">
    <source>
        <dbReference type="SAM" id="Phobius"/>
    </source>
</evidence>
<evidence type="ECO:0000313" key="3">
    <source>
        <dbReference type="EMBL" id="SER23855.1"/>
    </source>
</evidence>
<dbReference type="Gene3D" id="3.20.20.80">
    <property type="entry name" value="Glycosidases"/>
    <property type="match status" value="1"/>
</dbReference>